<dbReference type="Pfam" id="PF01168">
    <property type="entry name" value="Ala_racemase_N"/>
    <property type="match status" value="1"/>
</dbReference>
<proteinExistence type="inferred from homology"/>
<dbReference type="PANTHER" id="PTHR10146:SF14">
    <property type="entry name" value="PYRIDOXAL PHOSPHATE HOMEOSTASIS PROTEIN"/>
    <property type="match status" value="1"/>
</dbReference>
<dbReference type="CDD" id="cd00635">
    <property type="entry name" value="PLPDE_III_YBL036c_like"/>
    <property type="match status" value="1"/>
</dbReference>
<dbReference type="Gene3D" id="3.20.20.10">
    <property type="entry name" value="Alanine racemase"/>
    <property type="match status" value="1"/>
</dbReference>
<dbReference type="RefSeq" id="WP_345029790.1">
    <property type="nucleotide sequence ID" value="NZ_BAABEY010000025.1"/>
</dbReference>
<evidence type="ECO:0000313" key="6">
    <source>
        <dbReference type="Proteomes" id="UP001501508"/>
    </source>
</evidence>
<dbReference type="PANTHER" id="PTHR10146">
    <property type="entry name" value="PROLINE SYNTHETASE CO-TRANSCRIBED BACTERIAL HOMOLOG PROTEIN"/>
    <property type="match status" value="1"/>
</dbReference>
<dbReference type="EMBL" id="BAABEY010000025">
    <property type="protein sequence ID" value="GAA4441136.1"/>
    <property type="molecule type" value="Genomic_DNA"/>
</dbReference>
<evidence type="ECO:0000256" key="3">
    <source>
        <dbReference type="RuleBase" id="RU004514"/>
    </source>
</evidence>
<comment type="similarity">
    <text evidence="2 3">Belongs to the pyridoxal phosphate-binding protein YggS/PROSC family.</text>
</comment>
<dbReference type="NCBIfam" id="TIGR00044">
    <property type="entry name" value="YggS family pyridoxal phosphate-dependent enzyme"/>
    <property type="match status" value="1"/>
</dbReference>
<organism evidence="5 6">
    <name type="scientific">Ravibacter arvi</name>
    <dbReference type="NCBI Taxonomy" id="2051041"/>
    <lineage>
        <taxon>Bacteria</taxon>
        <taxon>Pseudomonadati</taxon>
        <taxon>Bacteroidota</taxon>
        <taxon>Cytophagia</taxon>
        <taxon>Cytophagales</taxon>
        <taxon>Spirosomataceae</taxon>
        <taxon>Ravibacter</taxon>
    </lineage>
</organism>
<dbReference type="PROSITE" id="PS01211">
    <property type="entry name" value="UPF0001"/>
    <property type="match status" value="1"/>
</dbReference>
<evidence type="ECO:0000256" key="2">
    <source>
        <dbReference type="HAMAP-Rule" id="MF_02087"/>
    </source>
</evidence>
<dbReference type="InterPro" id="IPR011078">
    <property type="entry name" value="PyrdxlP_homeostasis"/>
</dbReference>
<evidence type="ECO:0000256" key="1">
    <source>
        <dbReference type="ARBA" id="ARBA00022898"/>
    </source>
</evidence>
<gene>
    <name evidence="5" type="ORF">GCM10023091_25910</name>
</gene>
<feature type="domain" description="Alanine racemase N-terminal" evidence="4">
    <location>
        <begin position="74"/>
        <end position="225"/>
    </location>
</feature>
<evidence type="ECO:0000259" key="4">
    <source>
        <dbReference type="Pfam" id="PF01168"/>
    </source>
</evidence>
<dbReference type="Proteomes" id="UP001501508">
    <property type="component" value="Unassembled WGS sequence"/>
</dbReference>
<dbReference type="InterPro" id="IPR029066">
    <property type="entry name" value="PLP-binding_barrel"/>
</dbReference>
<name>A0ABP8M1Q6_9BACT</name>
<accession>A0ABP8M1Q6</accession>
<reference evidence="6" key="1">
    <citation type="journal article" date="2019" name="Int. J. Syst. Evol. Microbiol.">
        <title>The Global Catalogue of Microorganisms (GCM) 10K type strain sequencing project: providing services to taxonomists for standard genome sequencing and annotation.</title>
        <authorList>
            <consortium name="The Broad Institute Genomics Platform"/>
            <consortium name="The Broad Institute Genome Sequencing Center for Infectious Disease"/>
            <person name="Wu L."/>
            <person name="Ma J."/>
        </authorList>
    </citation>
    <scope>NUCLEOTIDE SEQUENCE [LARGE SCALE GENOMIC DNA]</scope>
    <source>
        <strain evidence="6">JCM 31920</strain>
    </source>
</reference>
<evidence type="ECO:0000313" key="5">
    <source>
        <dbReference type="EMBL" id="GAA4441136.1"/>
    </source>
</evidence>
<keyword evidence="6" id="KW-1185">Reference proteome</keyword>
<comment type="caution">
    <text evidence="5">The sequence shown here is derived from an EMBL/GenBank/DDBJ whole genome shotgun (WGS) entry which is preliminary data.</text>
</comment>
<feature type="modified residue" description="N6-(pyridoxal phosphate)lysine" evidence="2">
    <location>
        <position position="36"/>
    </location>
</feature>
<comment type="function">
    <text evidence="2">Pyridoxal 5'-phosphate (PLP)-binding protein, which is involved in PLP homeostasis.</text>
</comment>
<sequence>MQDIVHNLDVIHQRMKNACLQSGRPEDAVRLLLATKTVSEENLRFAVGQGEVLLGENRVQDGSRMAEKIKDLPVEWHFIGHLQTNKIKEVLRWATCIQSVDRTDLVEKLDQRLQFEQRKTDVFVQVNTSYEPSKFGVEPEKALDLIREVMRYDTLNLKGLMTIGLFSAEAERVRKCFQVLAGIRNQALELGFEHLELSMGMSGDLEIAIEEGATIIRVGTAIFGPRVYPDSFYWNEGSVKPTGNSS</sequence>
<dbReference type="PIRSF" id="PIRSF004848">
    <property type="entry name" value="YBL036c_PLPDEIII"/>
    <property type="match status" value="1"/>
</dbReference>
<dbReference type="SUPFAM" id="SSF51419">
    <property type="entry name" value="PLP-binding barrel"/>
    <property type="match status" value="1"/>
</dbReference>
<protein>
    <recommendedName>
        <fullName evidence="2">Pyridoxal phosphate homeostasis protein</fullName>
        <shortName evidence="2">PLP homeostasis protein</shortName>
    </recommendedName>
</protein>
<dbReference type="InterPro" id="IPR001608">
    <property type="entry name" value="Ala_racemase_N"/>
</dbReference>
<keyword evidence="1 2" id="KW-0663">Pyridoxal phosphate</keyword>
<dbReference type="HAMAP" id="MF_02087">
    <property type="entry name" value="PLP_homeostasis"/>
    <property type="match status" value="1"/>
</dbReference>